<evidence type="ECO:0000256" key="9">
    <source>
        <dbReference type="ARBA" id="ARBA00022516"/>
    </source>
</evidence>
<protein>
    <recommendedName>
        <fullName evidence="7 18">Phosphatidate cytidylyltransferase</fullName>
        <ecNumber evidence="6 18">2.7.7.41</ecNumber>
    </recommendedName>
</protein>
<dbReference type="PROSITE" id="PS01315">
    <property type="entry name" value="CDS"/>
    <property type="match status" value="1"/>
</dbReference>
<dbReference type="EMBL" id="QAMZ01000036">
    <property type="protein sequence ID" value="PWL53535.1"/>
    <property type="molecule type" value="Genomic_DNA"/>
</dbReference>
<evidence type="ECO:0000256" key="5">
    <source>
        <dbReference type="ARBA" id="ARBA00010185"/>
    </source>
</evidence>
<keyword evidence="13 19" id="KW-1133">Transmembrane helix</keyword>
<evidence type="ECO:0000256" key="2">
    <source>
        <dbReference type="ARBA" id="ARBA00004651"/>
    </source>
</evidence>
<dbReference type="GeneID" id="90544705"/>
<feature type="transmembrane region" description="Helical" evidence="19">
    <location>
        <begin position="50"/>
        <end position="68"/>
    </location>
</feature>
<keyword evidence="15 19" id="KW-0472">Membrane</keyword>
<accession>A0A1I2JA46</accession>
<dbReference type="InterPro" id="IPR000374">
    <property type="entry name" value="PC_trans"/>
</dbReference>
<dbReference type="Proteomes" id="UP000182135">
    <property type="component" value="Unassembled WGS sequence"/>
</dbReference>
<dbReference type="eggNOG" id="COG0575">
    <property type="taxonomic scope" value="Bacteria"/>
</dbReference>
<keyword evidence="9" id="KW-0444">Lipid biosynthesis</keyword>
<evidence type="ECO:0000256" key="11">
    <source>
        <dbReference type="ARBA" id="ARBA00022692"/>
    </source>
</evidence>
<evidence type="ECO:0000256" key="18">
    <source>
        <dbReference type="RuleBase" id="RU003938"/>
    </source>
</evidence>
<dbReference type="AlphaFoldDB" id="A0A1I2JA46"/>
<dbReference type="PANTHER" id="PTHR46382">
    <property type="entry name" value="PHOSPHATIDATE CYTIDYLYLTRANSFERASE"/>
    <property type="match status" value="1"/>
</dbReference>
<comment type="similarity">
    <text evidence="5 18">Belongs to the CDS family.</text>
</comment>
<keyword evidence="12 18" id="KW-0548">Nucleotidyltransferase</keyword>
<organism evidence="21 22">
    <name type="scientific">Clostridium cadaveris</name>
    <dbReference type="NCBI Taxonomy" id="1529"/>
    <lineage>
        <taxon>Bacteria</taxon>
        <taxon>Bacillati</taxon>
        <taxon>Bacillota</taxon>
        <taxon>Clostridia</taxon>
        <taxon>Eubacteriales</taxon>
        <taxon>Clostridiaceae</taxon>
        <taxon>Clostridium</taxon>
    </lineage>
</organism>
<reference evidence="21 22" key="1">
    <citation type="submission" date="2016-10" db="EMBL/GenBank/DDBJ databases">
        <authorList>
            <person name="de Groot N.N."/>
        </authorList>
    </citation>
    <scope>NUCLEOTIDE SEQUENCE [LARGE SCALE GENOMIC DNA]</scope>
    <source>
        <strain evidence="21 22">NLAE-zl-G419</strain>
    </source>
</reference>
<reference evidence="20 23" key="2">
    <citation type="submission" date="2018-03" db="EMBL/GenBank/DDBJ databases">
        <title>The uncultured portion of the human microbiome is neutrally assembled.</title>
        <authorList>
            <person name="Jeraldo P."/>
            <person name="Boardman L."/>
            <person name="White B.A."/>
            <person name="Nelson H."/>
            <person name="Goldenfeld N."/>
            <person name="Chia N."/>
        </authorList>
    </citation>
    <scope>NUCLEOTIDE SEQUENCE [LARGE SCALE GENOMIC DNA]</scope>
    <source>
        <strain evidence="20">CIM:MAG 903</strain>
    </source>
</reference>
<evidence type="ECO:0000313" key="22">
    <source>
        <dbReference type="Proteomes" id="UP000182135"/>
    </source>
</evidence>
<dbReference type="OrthoDB" id="9799199at2"/>
<evidence type="ECO:0000256" key="4">
    <source>
        <dbReference type="ARBA" id="ARBA00005189"/>
    </source>
</evidence>
<keyword evidence="17" id="KW-1208">Phospholipid metabolism</keyword>
<evidence type="ECO:0000256" key="10">
    <source>
        <dbReference type="ARBA" id="ARBA00022679"/>
    </source>
</evidence>
<keyword evidence="10 18" id="KW-0808">Transferase</keyword>
<evidence type="ECO:0000256" key="6">
    <source>
        <dbReference type="ARBA" id="ARBA00012487"/>
    </source>
</evidence>
<evidence type="ECO:0000313" key="20">
    <source>
        <dbReference type="EMBL" id="PWL53535.1"/>
    </source>
</evidence>
<evidence type="ECO:0000256" key="16">
    <source>
        <dbReference type="ARBA" id="ARBA00023209"/>
    </source>
</evidence>
<dbReference type="GO" id="GO:0005886">
    <property type="term" value="C:plasma membrane"/>
    <property type="evidence" value="ECO:0007669"/>
    <property type="project" value="UniProtKB-SubCell"/>
</dbReference>
<feature type="transmembrane region" description="Helical" evidence="19">
    <location>
        <begin position="74"/>
        <end position="96"/>
    </location>
</feature>
<keyword evidence="11 18" id="KW-0812">Transmembrane</keyword>
<proteinExistence type="inferred from homology"/>
<dbReference type="Pfam" id="PF01148">
    <property type="entry name" value="CTP_transf_1"/>
    <property type="match status" value="1"/>
</dbReference>
<feature type="transmembrane region" description="Helical" evidence="19">
    <location>
        <begin position="170"/>
        <end position="191"/>
    </location>
</feature>
<feature type="transmembrane region" description="Helical" evidence="19">
    <location>
        <begin position="197"/>
        <end position="219"/>
    </location>
</feature>
<evidence type="ECO:0000256" key="7">
    <source>
        <dbReference type="ARBA" id="ARBA00019373"/>
    </source>
</evidence>
<comment type="catalytic activity">
    <reaction evidence="1 18">
        <text>a 1,2-diacyl-sn-glycero-3-phosphate + CTP + H(+) = a CDP-1,2-diacyl-sn-glycerol + diphosphate</text>
        <dbReference type="Rhea" id="RHEA:16229"/>
        <dbReference type="ChEBI" id="CHEBI:15378"/>
        <dbReference type="ChEBI" id="CHEBI:33019"/>
        <dbReference type="ChEBI" id="CHEBI:37563"/>
        <dbReference type="ChEBI" id="CHEBI:58332"/>
        <dbReference type="ChEBI" id="CHEBI:58608"/>
        <dbReference type="EC" id="2.7.7.41"/>
    </reaction>
</comment>
<dbReference type="GO" id="GO:0004605">
    <property type="term" value="F:phosphatidate cytidylyltransferase activity"/>
    <property type="evidence" value="ECO:0007669"/>
    <property type="project" value="UniProtKB-EC"/>
</dbReference>
<evidence type="ECO:0000256" key="19">
    <source>
        <dbReference type="SAM" id="Phobius"/>
    </source>
</evidence>
<comment type="subcellular location">
    <subcellularLocation>
        <location evidence="2">Cell membrane</location>
        <topology evidence="2">Multi-pass membrane protein</topology>
    </subcellularLocation>
</comment>
<name>A0A1I2JA46_9CLOT</name>
<feature type="transmembrane region" description="Helical" evidence="19">
    <location>
        <begin position="103"/>
        <end position="123"/>
    </location>
</feature>
<evidence type="ECO:0000256" key="17">
    <source>
        <dbReference type="ARBA" id="ARBA00023264"/>
    </source>
</evidence>
<comment type="pathway">
    <text evidence="4">Lipid metabolism.</text>
</comment>
<dbReference type="STRING" id="1529.SAMN04487885_101233"/>
<evidence type="ECO:0000256" key="14">
    <source>
        <dbReference type="ARBA" id="ARBA00023098"/>
    </source>
</evidence>
<dbReference type="PANTHER" id="PTHR46382:SF1">
    <property type="entry name" value="PHOSPHATIDATE CYTIDYLYLTRANSFERASE"/>
    <property type="match status" value="1"/>
</dbReference>
<feature type="transmembrane region" description="Helical" evidence="19">
    <location>
        <begin position="240"/>
        <end position="262"/>
    </location>
</feature>
<evidence type="ECO:0000256" key="12">
    <source>
        <dbReference type="ARBA" id="ARBA00022695"/>
    </source>
</evidence>
<dbReference type="EC" id="2.7.7.41" evidence="6 18"/>
<evidence type="ECO:0000313" key="23">
    <source>
        <dbReference type="Proteomes" id="UP000246114"/>
    </source>
</evidence>
<evidence type="ECO:0000256" key="15">
    <source>
        <dbReference type="ARBA" id="ARBA00023136"/>
    </source>
</evidence>
<dbReference type="RefSeq" id="WP_027638110.1">
    <property type="nucleotide sequence ID" value="NZ_BAAACD010000019.1"/>
</dbReference>
<evidence type="ECO:0000256" key="3">
    <source>
        <dbReference type="ARBA" id="ARBA00005119"/>
    </source>
</evidence>
<evidence type="ECO:0000313" key="21">
    <source>
        <dbReference type="EMBL" id="SFF50938.1"/>
    </source>
</evidence>
<keyword evidence="22" id="KW-1185">Reference proteome</keyword>
<evidence type="ECO:0000256" key="8">
    <source>
        <dbReference type="ARBA" id="ARBA00022475"/>
    </source>
</evidence>
<dbReference type="Proteomes" id="UP000246114">
    <property type="component" value="Unassembled WGS sequence"/>
</dbReference>
<evidence type="ECO:0000256" key="1">
    <source>
        <dbReference type="ARBA" id="ARBA00001698"/>
    </source>
</evidence>
<feature type="transmembrane region" description="Helical" evidence="19">
    <location>
        <begin position="12"/>
        <end position="38"/>
    </location>
</feature>
<dbReference type="UniPathway" id="UPA00557">
    <property type="reaction ID" value="UER00614"/>
</dbReference>
<keyword evidence="16" id="KW-0594">Phospholipid biosynthesis</keyword>
<evidence type="ECO:0000256" key="13">
    <source>
        <dbReference type="ARBA" id="ARBA00022989"/>
    </source>
</evidence>
<keyword evidence="8" id="KW-1003">Cell membrane</keyword>
<gene>
    <name evidence="20" type="ORF">DBY38_07325</name>
    <name evidence="21" type="ORF">SAMN04487885_101233</name>
</gene>
<dbReference type="EMBL" id="FOOE01000001">
    <property type="protein sequence ID" value="SFF50938.1"/>
    <property type="molecule type" value="Genomic_DNA"/>
</dbReference>
<dbReference type="GO" id="GO:0016024">
    <property type="term" value="P:CDP-diacylglycerol biosynthetic process"/>
    <property type="evidence" value="ECO:0007669"/>
    <property type="project" value="UniProtKB-UniPathway"/>
</dbReference>
<feature type="transmembrane region" description="Helical" evidence="19">
    <location>
        <begin position="129"/>
        <end position="149"/>
    </location>
</feature>
<keyword evidence="14" id="KW-0443">Lipid metabolism</keyword>
<comment type="pathway">
    <text evidence="3 18">Phospholipid metabolism; CDP-diacylglycerol biosynthesis; CDP-diacylglycerol from sn-glycerol 3-phosphate: step 3/3.</text>
</comment>
<sequence length="264" mass="29312">MSFNKRYLGALILSPFIIFLFLGGIYLKGVTLVLSLFGMYEFYNVISKKGFKPMAVLGYIAIIIYFLLNNNVDYLVYILGILAFISLIIPIINLNYNFSDVSVTILGFVYVGVFFSFIPLINSMEYGKYLVWLVFISSWLCDTTAYYTGRMFGKTKLCPEVSPKKTVEGSIGGLLGSAISCGIFGFAIASYGVNISLIHYIIIGLICGVFCQFGDLVASSIKRYAGVKDYSNLIPGHGGILDRFDSILFSSVVVFFYLRLILGM</sequence>